<dbReference type="Proteomes" id="UP000594262">
    <property type="component" value="Unplaced"/>
</dbReference>
<dbReference type="AlphaFoldDB" id="A0A7M5WZY2"/>
<proteinExistence type="predicted"/>
<name>A0A7M5WZY2_9CNID</name>
<evidence type="ECO:0000313" key="1">
    <source>
        <dbReference type="EnsemblMetazoa" id="CLYHEMP015572.1"/>
    </source>
</evidence>
<sequence>EHKEELALYNERVDSYLDLVKDENRDYIKIYTTIMHLTEMEFIRAVVLNSKRTEPLVDSLLTLQHVKKSQFPGFRSQIGLLLDKLGIYLKRPAVNESSKSTENSTKDF</sequence>
<evidence type="ECO:0000313" key="2">
    <source>
        <dbReference type="Proteomes" id="UP000594262"/>
    </source>
</evidence>
<organism evidence="1 2">
    <name type="scientific">Clytia hemisphaerica</name>
    <dbReference type="NCBI Taxonomy" id="252671"/>
    <lineage>
        <taxon>Eukaryota</taxon>
        <taxon>Metazoa</taxon>
        <taxon>Cnidaria</taxon>
        <taxon>Hydrozoa</taxon>
        <taxon>Hydroidolina</taxon>
        <taxon>Leptothecata</taxon>
        <taxon>Obeliida</taxon>
        <taxon>Clytiidae</taxon>
        <taxon>Clytia</taxon>
    </lineage>
</organism>
<dbReference type="EnsemblMetazoa" id="CLYHEMT015572.1">
    <property type="protein sequence ID" value="CLYHEMP015572.1"/>
    <property type="gene ID" value="CLYHEMG015572"/>
</dbReference>
<keyword evidence="2" id="KW-1185">Reference proteome</keyword>
<reference evidence="1" key="1">
    <citation type="submission" date="2021-01" db="UniProtKB">
        <authorList>
            <consortium name="EnsemblMetazoa"/>
        </authorList>
    </citation>
    <scope>IDENTIFICATION</scope>
</reference>
<accession>A0A7M5WZY2</accession>
<protein>
    <submittedName>
        <fullName evidence="1">Uncharacterized protein</fullName>
    </submittedName>
</protein>